<gene>
    <name evidence="2" type="ORF">SAMN05216464_11956</name>
</gene>
<dbReference type="OrthoDB" id="8481600at2"/>
<protein>
    <submittedName>
        <fullName evidence="2">Uncharacterized protein</fullName>
    </submittedName>
</protein>
<organism evidence="2 3">
    <name type="scientific">Mucilaginibacter pineti</name>
    <dbReference type="NCBI Taxonomy" id="1391627"/>
    <lineage>
        <taxon>Bacteria</taxon>
        <taxon>Pseudomonadati</taxon>
        <taxon>Bacteroidota</taxon>
        <taxon>Sphingobacteriia</taxon>
        <taxon>Sphingobacteriales</taxon>
        <taxon>Sphingobacteriaceae</taxon>
        <taxon>Mucilaginibacter</taxon>
    </lineage>
</organism>
<sequence>MKNHIKPILFGLATAILLSHLSVNAQIVRKPVVINSEKLKQSQVMVIPPPALLSPVDNTDFSKPINFMGTGVAGSTVTVHITPVSQGGDKPRQAIVIGHQSPYLPQNYTVTTNDKGAWALPNITVKFPDNARQRRIQVLTGQQVGNSASMAKVKEFKIPDNLKMIVAGTVNINKKYTLTIHLNSIETDHPQQAVKLGLSQWTDVYVNGQTIANQTSESQEVVCWWVGVCQQPRVFAGKTNMDSGRSFSLSANDINNSSNPAIIDIWTKYIAAYSMQKVDLVNIIAPQTLFNKKTVHLENDKGIQHDKVLVKDVIACSNSTMEKTIFVNFNDWVYSMNYTITAKAQ</sequence>
<reference evidence="2 3" key="1">
    <citation type="submission" date="2016-10" db="EMBL/GenBank/DDBJ databases">
        <authorList>
            <person name="de Groot N.N."/>
        </authorList>
    </citation>
    <scope>NUCLEOTIDE SEQUENCE [LARGE SCALE GENOMIC DNA]</scope>
    <source>
        <strain evidence="2 3">47C3B</strain>
    </source>
</reference>
<feature type="signal peptide" evidence="1">
    <location>
        <begin position="1"/>
        <end position="25"/>
    </location>
</feature>
<keyword evidence="1" id="KW-0732">Signal</keyword>
<dbReference type="AlphaFoldDB" id="A0A1G7LNW4"/>
<keyword evidence="3" id="KW-1185">Reference proteome</keyword>
<evidence type="ECO:0000313" key="2">
    <source>
        <dbReference type="EMBL" id="SDF51217.1"/>
    </source>
</evidence>
<feature type="chain" id="PRO_5011706883" evidence="1">
    <location>
        <begin position="26"/>
        <end position="345"/>
    </location>
</feature>
<proteinExistence type="predicted"/>
<name>A0A1G7LNW4_9SPHI</name>
<dbReference type="Proteomes" id="UP000199072">
    <property type="component" value="Unassembled WGS sequence"/>
</dbReference>
<dbReference type="RefSeq" id="WP_091155933.1">
    <property type="nucleotide sequence ID" value="NZ_FNAI01000019.1"/>
</dbReference>
<dbReference type="STRING" id="1391627.SAMN05216464_11956"/>
<evidence type="ECO:0000313" key="3">
    <source>
        <dbReference type="Proteomes" id="UP000199072"/>
    </source>
</evidence>
<evidence type="ECO:0000256" key="1">
    <source>
        <dbReference type="SAM" id="SignalP"/>
    </source>
</evidence>
<accession>A0A1G7LNW4</accession>
<dbReference type="EMBL" id="FNAI01000019">
    <property type="protein sequence ID" value="SDF51217.1"/>
    <property type="molecule type" value="Genomic_DNA"/>
</dbReference>